<name>A0ABY3Y047_9ACTN</name>
<dbReference type="Pfam" id="PF26366">
    <property type="entry name" value="DUF8094"/>
    <property type="match status" value="1"/>
</dbReference>
<feature type="domain" description="DUF8094" evidence="2">
    <location>
        <begin position="48"/>
        <end position="339"/>
    </location>
</feature>
<dbReference type="Proteomes" id="UP001202244">
    <property type="component" value="Chromosome"/>
</dbReference>
<dbReference type="InterPro" id="IPR058407">
    <property type="entry name" value="DUF8094"/>
</dbReference>
<keyword evidence="4" id="KW-1185">Reference proteome</keyword>
<feature type="signal peptide" evidence="1">
    <location>
        <begin position="1"/>
        <end position="20"/>
    </location>
</feature>
<organism evidence="3 4">
    <name type="scientific">Streptomyces tubbatahanensis</name>
    <dbReference type="NCBI Taxonomy" id="2923272"/>
    <lineage>
        <taxon>Bacteria</taxon>
        <taxon>Bacillati</taxon>
        <taxon>Actinomycetota</taxon>
        <taxon>Actinomycetes</taxon>
        <taxon>Kitasatosporales</taxon>
        <taxon>Streptomycetaceae</taxon>
        <taxon>Streptomyces</taxon>
    </lineage>
</organism>
<gene>
    <name evidence="3" type="ORF">MMF93_28770</name>
</gene>
<evidence type="ECO:0000313" key="3">
    <source>
        <dbReference type="EMBL" id="UNT00011.1"/>
    </source>
</evidence>
<keyword evidence="1" id="KW-0732">Signal</keyword>
<feature type="chain" id="PRO_5046642899" description="DUF8094 domain-containing protein" evidence="1">
    <location>
        <begin position="21"/>
        <end position="354"/>
    </location>
</feature>
<evidence type="ECO:0000256" key="1">
    <source>
        <dbReference type="SAM" id="SignalP"/>
    </source>
</evidence>
<accession>A0ABY3Y047</accession>
<reference evidence="3 4" key="1">
    <citation type="journal article" date="2023" name="Microbiol. Spectr.">
        <title>Synergy between Genome Mining, Metabolomics, and Bioinformatics Uncovers Antibacterial Chlorinated Carbazole Alkaloids and Their Biosynthetic Gene Cluster from Streptomyces tubbatahanensis sp. nov., a Novel Actinomycete Isolated from Sulu Sea, Philippines.</title>
        <authorList>
            <person name="Tenebro C.P."/>
            <person name="Trono D.J.V.L."/>
            <person name="Balida L.A.P."/>
            <person name="Bayog L.K.A."/>
            <person name="Bruna J.R."/>
            <person name="Sabido E.M."/>
            <person name="Caspe D.P.C."/>
            <person name="de Los Santos E.L.C."/>
            <person name="Saludes J.P."/>
            <person name="Dalisay D.S."/>
        </authorList>
    </citation>
    <scope>NUCLEOTIDE SEQUENCE [LARGE SCALE GENOMIC DNA]</scope>
    <source>
        <strain evidence="3 4">DSD3025</strain>
    </source>
</reference>
<dbReference type="PROSITE" id="PS51257">
    <property type="entry name" value="PROKAR_LIPOPROTEIN"/>
    <property type="match status" value="1"/>
</dbReference>
<protein>
    <recommendedName>
        <fullName evidence="2">DUF8094 domain-containing protein</fullName>
    </recommendedName>
</protein>
<dbReference type="RefSeq" id="WP_242756026.1">
    <property type="nucleotide sequence ID" value="NZ_CP093846.1"/>
</dbReference>
<dbReference type="EMBL" id="CP093846">
    <property type="protein sequence ID" value="UNT00011.1"/>
    <property type="molecule type" value="Genomic_DNA"/>
</dbReference>
<proteinExistence type="predicted"/>
<evidence type="ECO:0000259" key="2">
    <source>
        <dbReference type="Pfam" id="PF26366"/>
    </source>
</evidence>
<sequence length="354" mass="38328">MHSWARGTAGLACAGSLVLAAAGCGGSDGGQDAAGGGAKAADAKDRPATGVVTRAQAGKIFDRYERINNRANKHSDAKVISQAEAGPVYEESKATFRLQKNWKKKRIEEYKEPFNYIDRKFYIPRKGTADWFVMVAHSKSPGQKKNKYPGIFVMQKKSQGWRLVAASYSDTTKIPRIAKDEDGFAQPVTDPDKKRGALAPSGLSDALFDLYSEEGSTESTGFAPSKATRWIRKVPKTQNKLLTPYAEAVFSRGESGDEQLHALRTSDGGALALFSTQVREHDRGTQATATIHPSGEMKVYVGETGRPSFFVDWLHQSSAHLPPHGKARLLSSEYIMTGAAPGTDSDGRMPGVTS</sequence>
<evidence type="ECO:0000313" key="4">
    <source>
        <dbReference type="Proteomes" id="UP001202244"/>
    </source>
</evidence>